<keyword evidence="2" id="KW-1185">Reference proteome</keyword>
<reference evidence="1 2" key="1">
    <citation type="submission" date="2024-01" db="EMBL/GenBank/DDBJ databases">
        <title>The genomes of 5 underutilized Papilionoideae crops provide insights into root nodulation and disease resistanc.</title>
        <authorList>
            <person name="Jiang F."/>
        </authorList>
    </citation>
    <scope>NUCLEOTIDE SEQUENCE [LARGE SCALE GENOMIC DNA]</scope>
    <source>
        <strain evidence="1">JINMINGXINNONG_FW02</strain>
        <tissue evidence="1">Leaves</tissue>
    </source>
</reference>
<proteinExistence type="predicted"/>
<dbReference type="EMBL" id="JAYMYR010000003">
    <property type="protein sequence ID" value="KAK7372833.1"/>
    <property type="molecule type" value="Genomic_DNA"/>
</dbReference>
<organism evidence="1 2">
    <name type="scientific">Phaseolus coccineus</name>
    <name type="common">Scarlet runner bean</name>
    <name type="synonym">Phaseolus multiflorus</name>
    <dbReference type="NCBI Taxonomy" id="3886"/>
    <lineage>
        <taxon>Eukaryota</taxon>
        <taxon>Viridiplantae</taxon>
        <taxon>Streptophyta</taxon>
        <taxon>Embryophyta</taxon>
        <taxon>Tracheophyta</taxon>
        <taxon>Spermatophyta</taxon>
        <taxon>Magnoliopsida</taxon>
        <taxon>eudicotyledons</taxon>
        <taxon>Gunneridae</taxon>
        <taxon>Pentapetalae</taxon>
        <taxon>rosids</taxon>
        <taxon>fabids</taxon>
        <taxon>Fabales</taxon>
        <taxon>Fabaceae</taxon>
        <taxon>Papilionoideae</taxon>
        <taxon>50 kb inversion clade</taxon>
        <taxon>NPAAA clade</taxon>
        <taxon>indigoferoid/millettioid clade</taxon>
        <taxon>Phaseoleae</taxon>
        <taxon>Phaseolus</taxon>
    </lineage>
</organism>
<sequence length="73" mass="8110">MVQAKFQDLLWPHLLPTSVPLHLLLHLDSAVGRFRSLATLDHYKDVCFKALSKGNGVLNLNPVLGWECLGSTN</sequence>
<dbReference type="AlphaFoldDB" id="A0AAN9NNF2"/>
<comment type="caution">
    <text evidence="1">The sequence shown here is derived from an EMBL/GenBank/DDBJ whole genome shotgun (WGS) entry which is preliminary data.</text>
</comment>
<name>A0AAN9NNF2_PHACN</name>
<accession>A0AAN9NNF2</accession>
<evidence type="ECO:0000313" key="2">
    <source>
        <dbReference type="Proteomes" id="UP001374584"/>
    </source>
</evidence>
<evidence type="ECO:0000313" key="1">
    <source>
        <dbReference type="EMBL" id="KAK7372833.1"/>
    </source>
</evidence>
<gene>
    <name evidence="1" type="ORF">VNO80_06221</name>
</gene>
<protein>
    <submittedName>
        <fullName evidence="1">Uncharacterized protein</fullName>
    </submittedName>
</protein>
<dbReference type="Proteomes" id="UP001374584">
    <property type="component" value="Unassembled WGS sequence"/>
</dbReference>